<feature type="transmembrane region" description="Helical" evidence="1">
    <location>
        <begin position="44"/>
        <end position="68"/>
    </location>
</feature>
<evidence type="ECO:0000313" key="2">
    <source>
        <dbReference type="EMBL" id="MCK8479010.1"/>
    </source>
</evidence>
<comment type="caution">
    <text evidence="2">The sequence shown here is derived from an EMBL/GenBank/DDBJ whole genome shotgun (WGS) entry which is preliminary data.</text>
</comment>
<keyword evidence="1" id="KW-0472">Membrane</keyword>
<sequence>MDNLLESLGGELLSYGVSGFALIMIGLTYYLMRSELKREEPRSIAVKTIWGFMTLVLVSTAIVGFFSLPIANENDELSAEVNTLTSDMSQLLAMVTQYEVAINQLVETLEDNNVRGDNNPPTRPNTDIRGVLASNPSVFRYVDYSRIQPVRTYQIQDVNDSISTQVREQAERTLRSRSQIHQIPIQQIP</sequence>
<keyword evidence="1" id="KW-1133">Transmembrane helix</keyword>
<keyword evidence="3" id="KW-1185">Reference proteome</keyword>
<proteinExistence type="predicted"/>
<accession>A0ABT0H3R1</accession>
<dbReference type="RefSeq" id="WP_204344375.1">
    <property type="nucleotide sequence ID" value="NZ_JACNMJ010000001.1"/>
</dbReference>
<reference evidence="2" key="1">
    <citation type="submission" date="2022-04" db="EMBL/GenBank/DDBJ databases">
        <authorList>
            <person name="Ren T."/>
        </authorList>
    </citation>
    <scope>NUCLEOTIDE SEQUENCE</scope>
    <source>
        <strain evidence="2">F63249</strain>
    </source>
</reference>
<feature type="transmembrane region" description="Helical" evidence="1">
    <location>
        <begin position="12"/>
        <end position="32"/>
    </location>
</feature>
<keyword evidence="1" id="KW-0812">Transmembrane</keyword>
<protein>
    <submittedName>
        <fullName evidence="2">Uncharacterized protein</fullName>
    </submittedName>
</protein>
<organism evidence="2 3">
    <name type="scientific">Psychroserpens algicola</name>
    <dbReference type="NCBI Taxonomy" id="1719034"/>
    <lineage>
        <taxon>Bacteria</taxon>
        <taxon>Pseudomonadati</taxon>
        <taxon>Bacteroidota</taxon>
        <taxon>Flavobacteriia</taxon>
        <taxon>Flavobacteriales</taxon>
        <taxon>Flavobacteriaceae</taxon>
        <taxon>Psychroserpens</taxon>
    </lineage>
</organism>
<dbReference type="EMBL" id="JALPQF010000001">
    <property type="protein sequence ID" value="MCK8479010.1"/>
    <property type="molecule type" value="Genomic_DNA"/>
</dbReference>
<dbReference type="Proteomes" id="UP001203687">
    <property type="component" value="Unassembled WGS sequence"/>
</dbReference>
<evidence type="ECO:0000313" key="3">
    <source>
        <dbReference type="Proteomes" id="UP001203687"/>
    </source>
</evidence>
<gene>
    <name evidence="2" type="ORF">MUY34_00180</name>
</gene>
<name>A0ABT0H3R1_9FLAO</name>
<evidence type="ECO:0000256" key="1">
    <source>
        <dbReference type="SAM" id="Phobius"/>
    </source>
</evidence>